<proteinExistence type="predicted"/>
<dbReference type="Proteomes" id="UP000246171">
    <property type="component" value="Unassembled WGS sequence"/>
</dbReference>
<dbReference type="RefSeq" id="XP_025392818.1">
    <property type="nucleotide sequence ID" value="XM_025537647.1"/>
</dbReference>
<dbReference type="GeneID" id="37059609"/>
<accession>A0A317WD20</accession>
<organism evidence="1 2">
    <name type="scientific">Aspergillus eucalypticola (strain CBS 122712 / IBT 29274)</name>
    <dbReference type="NCBI Taxonomy" id="1448314"/>
    <lineage>
        <taxon>Eukaryota</taxon>
        <taxon>Fungi</taxon>
        <taxon>Dikarya</taxon>
        <taxon>Ascomycota</taxon>
        <taxon>Pezizomycotina</taxon>
        <taxon>Eurotiomycetes</taxon>
        <taxon>Eurotiomycetidae</taxon>
        <taxon>Eurotiales</taxon>
        <taxon>Aspergillaceae</taxon>
        <taxon>Aspergillus</taxon>
        <taxon>Aspergillus subgen. Circumdati</taxon>
    </lineage>
</organism>
<dbReference type="VEuPathDB" id="FungiDB:BO83DRAFT_84241"/>
<keyword evidence="2" id="KW-1185">Reference proteome</keyword>
<dbReference type="EMBL" id="MSFU01000002">
    <property type="protein sequence ID" value="PWY84263.1"/>
    <property type="molecule type" value="Genomic_DNA"/>
</dbReference>
<gene>
    <name evidence="1" type="ORF">BO83DRAFT_84241</name>
</gene>
<protein>
    <submittedName>
        <fullName evidence="1">Uncharacterized protein</fullName>
    </submittedName>
</protein>
<dbReference type="AlphaFoldDB" id="A0A317WD20"/>
<sequence>MHVISAVLSHLLQQQGQHTQQNNECEKYEECPWLAASLHETLRVVAPNRFLELAAEPTIPCATVHSVAVYSRGVSVWYTYISILTMTNSNVILMSNRESKICCKNGKSEERREGRLFFFHDVYPKKEPGKQMCAFIQITLMYKSNFINISS</sequence>
<reference evidence="1" key="1">
    <citation type="submission" date="2016-12" db="EMBL/GenBank/DDBJ databases">
        <title>The genomes of Aspergillus section Nigri reveals drivers in fungal speciation.</title>
        <authorList>
            <consortium name="DOE Joint Genome Institute"/>
            <person name="Vesth T.C."/>
            <person name="Nybo J."/>
            <person name="Theobald S."/>
            <person name="Brandl J."/>
            <person name="Frisvad J.C."/>
            <person name="Nielsen K.F."/>
            <person name="Lyhne E.K."/>
            <person name="Kogle M.E."/>
            <person name="Kuo A."/>
            <person name="Riley R."/>
            <person name="Clum A."/>
            <person name="Nolan M."/>
            <person name="Lipzen A."/>
            <person name="Salamov A."/>
            <person name="Henrissat B."/>
            <person name="Wiebenga A."/>
            <person name="De vries R.P."/>
            <person name="Grigoriev I.V."/>
            <person name="Mortensen U.H."/>
            <person name="Andersen M.R."/>
            <person name="Baker S.E."/>
        </authorList>
    </citation>
    <scope>NUCLEOTIDE SEQUENCE</scope>
    <source>
        <strain evidence="1">CBS 122712</strain>
    </source>
</reference>
<name>A0A317WD20_ASPEC</name>
<evidence type="ECO:0000313" key="2">
    <source>
        <dbReference type="Proteomes" id="UP000246171"/>
    </source>
</evidence>
<comment type="caution">
    <text evidence="1">The sequence shown here is derived from an EMBL/GenBank/DDBJ whole genome shotgun (WGS) entry which is preliminary data.</text>
</comment>
<evidence type="ECO:0000313" key="1">
    <source>
        <dbReference type="EMBL" id="PWY84263.1"/>
    </source>
</evidence>